<keyword evidence="6 13" id="KW-0547">Nucleotide-binding</keyword>
<dbReference type="GO" id="GO:0005737">
    <property type="term" value="C:cytoplasm"/>
    <property type="evidence" value="ECO:0007669"/>
    <property type="project" value="UniProtKB-SubCell"/>
</dbReference>
<keyword evidence="9 13" id="KW-0238">DNA-binding</keyword>
<evidence type="ECO:0000256" key="14">
    <source>
        <dbReference type="SAM" id="MobiDB-lite"/>
    </source>
</evidence>
<keyword evidence="4 13" id="KW-0963">Cytoplasm</keyword>
<feature type="compositionally biased region" description="Low complexity" evidence="14">
    <location>
        <begin position="95"/>
        <end position="113"/>
    </location>
</feature>
<dbReference type="Gene3D" id="3.40.50.300">
    <property type="entry name" value="P-loop containing nucleotide triphosphate hydrolases"/>
    <property type="match status" value="1"/>
</dbReference>
<comment type="caution">
    <text evidence="16">The sequence shown here is derived from an EMBL/GenBank/DDBJ whole genome shotgun (WGS) entry which is preliminary data.</text>
</comment>
<comment type="function">
    <text evidence="12 13">The RecF protein is involved in DNA metabolism; it is required for DNA replication and normal SOS inducibility. RecF binds preferentially to single-stranded, linear DNA. It also seems to bind ATP.</text>
</comment>
<evidence type="ECO:0000256" key="7">
    <source>
        <dbReference type="ARBA" id="ARBA00022763"/>
    </source>
</evidence>
<sequence length="497" mass="53758">MSVIVSRLALDHFRSWNHCIIDLPEGVTVIQGANGMGKTNLVEAIEVLSTGSSHRTSSSLPLVQRGYDSATVRANIVDTNAADGEAAGSQPRNVAESANTESAPESSESNSEEQNGKLNSNQDSLQNSPSDHDDAAQPDHNTQDRAPYTTIELTIRAHGANRARIDGGASMYMRDIVGRIPSVSFTPEDQRLVSGDPATRRGFINQAGTLLIPGYEEVHQTCAKLARQRAALLKQLGKPSVQDGRYGDRYGQGAPSDADAGQAAAMQPALSGLEIWTGQFIESGVELTRMRKRLIDQLDPLFSQNYDALSGSEQHASLAYLPSFDEVLEDGEPHQLISRHFQRIYPGEVARGQNLIGPHRDDMAMTLDGVPAKEFASNGEMWTMALALKMALAALVERATGNAPMVILDDVFAQLDETRRRQILEFAVRRDQVLITAAAAADVPDLSPYGTHARIVDIAALRRQSDDEQAGQLLTDETVARIKAARQQADAQGEASA</sequence>
<feature type="compositionally biased region" description="Polar residues" evidence="14">
    <location>
        <begin position="116"/>
        <end position="129"/>
    </location>
</feature>
<keyword evidence="8 13" id="KW-0067">ATP-binding</keyword>
<keyword evidence="7 13" id="KW-0227">DNA damage</keyword>
<dbReference type="PANTHER" id="PTHR32182:SF0">
    <property type="entry name" value="DNA REPLICATION AND REPAIR PROTEIN RECF"/>
    <property type="match status" value="1"/>
</dbReference>
<organism evidence="16 17">
    <name type="scientific">Bifidobacterium thermacidophilum subsp. thermacidophilum</name>
    <dbReference type="NCBI Taxonomy" id="79262"/>
    <lineage>
        <taxon>Bacteria</taxon>
        <taxon>Bacillati</taxon>
        <taxon>Actinomycetota</taxon>
        <taxon>Actinomycetes</taxon>
        <taxon>Bifidobacteriales</taxon>
        <taxon>Bifidobacteriaceae</taxon>
        <taxon>Bifidobacterium</taxon>
    </lineage>
</organism>
<evidence type="ECO:0000256" key="4">
    <source>
        <dbReference type="ARBA" id="ARBA00022490"/>
    </source>
</evidence>
<dbReference type="InterPro" id="IPR003395">
    <property type="entry name" value="RecF/RecN/SMC_N"/>
</dbReference>
<comment type="similarity">
    <text evidence="2 13">Belongs to the RecF family.</text>
</comment>
<accession>A0A087E263</accession>
<evidence type="ECO:0000256" key="5">
    <source>
        <dbReference type="ARBA" id="ARBA00022705"/>
    </source>
</evidence>
<evidence type="ECO:0000256" key="8">
    <source>
        <dbReference type="ARBA" id="ARBA00022840"/>
    </source>
</evidence>
<dbReference type="GO" id="GO:0009432">
    <property type="term" value="P:SOS response"/>
    <property type="evidence" value="ECO:0007669"/>
    <property type="project" value="UniProtKB-UniRule"/>
</dbReference>
<dbReference type="GO" id="GO:0000731">
    <property type="term" value="P:DNA synthesis involved in DNA repair"/>
    <property type="evidence" value="ECO:0007669"/>
    <property type="project" value="TreeGrafter"/>
</dbReference>
<evidence type="ECO:0000256" key="9">
    <source>
        <dbReference type="ARBA" id="ARBA00023125"/>
    </source>
</evidence>
<dbReference type="GO" id="GO:0003697">
    <property type="term" value="F:single-stranded DNA binding"/>
    <property type="evidence" value="ECO:0007669"/>
    <property type="project" value="UniProtKB-UniRule"/>
</dbReference>
<feature type="region of interest" description="Disordered" evidence="14">
    <location>
        <begin position="79"/>
        <end position="148"/>
    </location>
</feature>
<evidence type="ECO:0000256" key="11">
    <source>
        <dbReference type="ARBA" id="ARBA00023236"/>
    </source>
</evidence>
<evidence type="ECO:0000259" key="15">
    <source>
        <dbReference type="Pfam" id="PF02463"/>
    </source>
</evidence>
<dbReference type="Pfam" id="PF02463">
    <property type="entry name" value="SMC_N"/>
    <property type="match status" value="1"/>
</dbReference>
<dbReference type="InterPro" id="IPR027417">
    <property type="entry name" value="P-loop_NTPase"/>
</dbReference>
<gene>
    <name evidence="13" type="primary">recF</name>
    <name evidence="16" type="ORF">THER5_0048</name>
</gene>
<dbReference type="GO" id="GO:0006302">
    <property type="term" value="P:double-strand break repair"/>
    <property type="evidence" value="ECO:0007669"/>
    <property type="project" value="TreeGrafter"/>
</dbReference>
<dbReference type="GO" id="GO:0006260">
    <property type="term" value="P:DNA replication"/>
    <property type="evidence" value="ECO:0007669"/>
    <property type="project" value="UniProtKB-UniRule"/>
</dbReference>
<evidence type="ECO:0000256" key="2">
    <source>
        <dbReference type="ARBA" id="ARBA00008016"/>
    </source>
</evidence>
<dbReference type="InterPro" id="IPR018078">
    <property type="entry name" value="DNA-binding_RecF_CS"/>
</dbReference>
<dbReference type="AlphaFoldDB" id="A0A087E263"/>
<dbReference type="Gene3D" id="1.20.1050.90">
    <property type="entry name" value="RecF/RecN/SMC, N-terminal domain"/>
    <property type="match status" value="1"/>
</dbReference>
<evidence type="ECO:0000256" key="13">
    <source>
        <dbReference type="HAMAP-Rule" id="MF_00365"/>
    </source>
</evidence>
<evidence type="ECO:0000256" key="12">
    <source>
        <dbReference type="ARBA" id="ARBA00025401"/>
    </source>
</evidence>
<dbReference type="PANTHER" id="PTHR32182">
    <property type="entry name" value="DNA REPLICATION AND REPAIR PROTEIN RECF"/>
    <property type="match status" value="1"/>
</dbReference>
<proteinExistence type="inferred from homology"/>
<dbReference type="GO" id="GO:0005524">
    <property type="term" value="F:ATP binding"/>
    <property type="evidence" value="ECO:0007669"/>
    <property type="project" value="UniProtKB-UniRule"/>
</dbReference>
<evidence type="ECO:0000256" key="6">
    <source>
        <dbReference type="ARBA" id="ARBA00022741"/>
    </source>
</evidence>
<keyword evidence="5 13" id="KW-0235">DNA replication</keyword>
<dbReference type="SUPFAM" id="SSF52540">
    <property type="entry name" value="P-loop containing nucleoside triphosphate hydrolases"/>
    <property type="match status" value="1"/>
</dbReference>
<evidence type="ECO:0000256" key="10">
    <source>
        <dbReference type="ARBA" id="ARBA00023204"/>
    </source>
</evidence>
<dbReference type="InterPro" id="IPR042174">
    <property type="entry name" value="RecF_2"/>
</dbReference>
<feature type="compositionally biased region" description="Basic and acidic residues" evidence="14">
    <location>
        <begin position="130"/>
        <end position="143"/>
    </location>
</feature>
<dbReference type="InterPro" id="IPR001238">
    <property type="entry name" value="DNA-binding_RecF"/>
</dbReference>
<evidence type="ECO:0000313" key="17">
    <source>
        <dbReference type="Proteomes" id="UP000029003"/>
    </source>
</evidence>
<name>A0A087E263_9BIFI</name>
<protein>
    <recommendedName>
        <fullName evidence="3 13">DNA replication and repair protein RecF</fullName>
    </recommendedName>
</protein>
<keyword evidence="11 13" id="KW-0742">SOS response</keyword>
<dbReference type="EMBL" id="JGZT01000007">
    <property type="protein sequence ID" value="KFJ01864.1"/>
    <property type="molecule type" value="Genomic_DNA"/>
</dbReference>
<evidence type="ECO:0000313" key="16">
    <source>
        <dbReference type="EMBL" id="KFJ01864.1"/>
    </source>
</evidence>
<keyword evidence="10 13" id="KW-0234">DNA repair</keyword>
<feature type="binding site" evidence="13">
    <location>
        <begin position="32"/>
        <end position="39"/>
    </location>
    <ligand>
        <name>ATP</name>
        <dbReference type="ChEBI" id="CHEBI:30616"/>
    </ligand>
</feature>
<feature type="domain" description="RecF/RecN/SMC N-terminal" evidence="15">
    <location>
        <begin position="5"/>
        <end position="438"/>
    </location>
</feature>
<dbReference type="PROSITE" id="PS00617">
    <property type="entry name" value="RECF_1"/>
    <property type="match status" value="1"/>
</dbReference>
<evidence type="ECO:0000256" key="3">
    <source>
        <dbReference type="ARBA" id="ARBA00020170"/>
    </source>
</evidence>
<dbReference type="OrthoDB" id="9803889at2"/>
<reference evidence="16 17" key="1">
    <citation type="submission" date="2014-03" db="EMBL/GenBank/DDBJ databases">
        <title>Genomics of Bifidobacteria.</title>
        <authorList>
            <person name="Ventura M."/>
            <person name="Milani C."/>
            <person name="Lugli G.A."/>
        </authorList>
    </citation>
    <scope>NUCLEOTIDE SEQUENCE [LARGE SCALE GENOMIC DNA]</scope>
    <source>
        <strain evidence="16 17">LMG 21395</strain>
    </source>
</reference>
<evidence type="ECO:0000256" key="1">
    <source>
        <dbReference type="ARBA" id="ARBA00004496"/>
    </source>
</evidence>
<dbReference type="RefSeq" id="WP_044085924.1">
    <property type="nucleotide sequence ID" value="NZ_JGZT01000007.1"/>
</dbReference>
<comment type="subcellular location">
    <subcellularLocation>
        <location evidence="1 13">Cytoplasm</location>
    </subcellularLocation>
</comment>
<dbReference type="HAMAP" id="MF_00365">
    <property type="entry name" value="RecF"/>
    <property type="match status" value="1"/>
</dbReference>
<dbReference type="Proteomes" id="UP000029003">
    <property type="component" value="Unassembled WGS sequence"/>
</dbReference>